<dbReference type="EMBL" id="WCSB01000013">
    <property type="protein sequence ID" value="KAB4451017.1"/>
    <property type="molecule type" value="Genomic_DNA"/>
</dbReference>
<evidence type="ECO:0000313" key="11">
    <source>
        <dbReference type="Proteomes" id="UP001156218"/>
    </source>
</evidence>
<evidence type="ECO:0000313" key="6">
    <source>
        <dbReference type="EMBL" id="UYU72705.1"/>
    </source>
</evidence>
<evidence type="ECO:0000313" key="9">
    <source>
        <dbReference type="Proteomes" id="UP000440614"/>
    </source>
</evidence>
<evidence type="ECO:0000313" key="2">
    <source>
        <dbReference type="EMBL" id="KAB4451017.1"/>
    </source>
</evidence>
<evidence type="ECO:0000313" key="10">
    <source>
        <dbReference type="Proteomes" id="UP000460317"/>
    </source>
</evidence>
<dbReference type="EMBL" id="CP083680">
    <property type="protein sequence ID" value="UYU68078.1"/>
    <property type="molecule type" value="Genomic_DNA"/>
</dbReference>
<dbReference type="AlphaFoldDB" id="A0A173VLG5"/>
<protein>
    <submittedName>
        <fullName evidence="4">Type II toxin-antitoxin system HicA family toxin</fullName>
    </submittedName>
</protein>
<dbReference type="EMBL" id="QROV01000013">
    <property type="protein sequence ID" value="RHL58501.1"/>
    <property type="molecule type" value="Genomic_DNA"/>
</dbReference>
<dbReference type="Proteomes" id="UP000460317">
    <property type="component" value="Unassembled WGS sequence"/>
</dbReference>
<evidence type="ECO:0000313" key="7">
    <source>
        <dbReference type="Proteomes" id="UP000283616"/>
    </source>
</evidence>
<gene>
    <name evidence="4" type="ORF">DW011_12640</name>
    <name evidence="3" type="ORF">GAN75_21935</name>
    <name evidence="2" type="ORF">GAN93_14930</name>
    <name evidence="1" type="ORF">GAO51_14685</name>
    <name evidence="6" type="ORF">KQP59_06280</name>
    <name evidence="5" type="ORF">KQP68_07305</name>
</gene>
<name>A0A173VLG5_BACT4</name>
<reference evidence="5 11" key="3">
    <citation type="submission" date="2021-06" db="EMBL/GenBank/DDBJ databases">
        <title>Interrogation of the integrated mobile genetic elements in gut-associated Bacteroides with a consensus prediction approach.</title>
        <authorList>
            <person name="Campbell D.E."/>
            <person name="Leigh J.R."/>
            <person name="Kim T."/>
            <person name="England W."/>
            <person name="Whitaker R.J."/>
            <person name="Degnan P.H."/>
        </authorList>
    </citation>
    <scope>NUCLEOTIDE SEQUENCE</scope>
    <source>
        <strain evidence="6">VPI-BTDOT2</strain>
        <strain evidence="5 11">WAL8669</strain>
    </source>
</reference>
<evidence type="ECO:0000313" key="3">
    <source>
        <dbReference type="EMBL" id="KAB4451844.1"/>
    </source>
</evidence>
<sequence>MGTKEKLIERFLTLPKNFTYDEVKRLFGLFGYSEGKKGNTSGSRVEFISADNKSSYIMHKPHPSNIIKGYVMKQLLAYIRENKLIEKYEQSKE</sequence>
<dbReference type="EMBL" id="WCSY01000013">
    <property type="protein sequence ID" value="KAB4311115.1"/>
    <property type="molecule type" value="Genomic_DNA"/>
</dbReference>
<dbReference type="Proteomes" id="UP001156218">
    <property type="component" value="Chromosome"/>
</dbReference>
<dbReference type="Proteomes" id="UP001156216">
    <property type="component" value="Chromosome"/>
</dbReference>
<accession>A0A173VLG5</accession>
<proteinExistence type="predicted"/>
<organism evidence="4 7">
    <name type="scientific">Bacteroides thetaiotaomicron</name>
    <dbReference type="NCBI Taxonomy" id="818"/>
    <lineage>
        <taxon>Bacteria</taxon>
        <taxon>Pseudomonadati</taxon>
        <taxon>Bacteroidota</taxon>
        <taxon>Bacteroidia</taxon>
        <taxon>Bacteroidales</taxon>
        <taxon>Bacteroidaceae</taxon>
        <taxon>Bacteroides</taxon>
    </lineage>
</organism>
<dbReference type="EMBL" id="CP083681">
    <property type="protein sequence ID" value="UYU72705.1"/>
    <property type="molecule type" value="Genomic_DNA"/>
</dbReference>
<evidence type="ECO:0000313" key="8">
    <source>
        <dbReference type="Proteomes" id="UP000436825"/>
    </source>
</evidence>
<dbReference type="Proteomes" id="UP000440614">
    <property type="component" value="Unassembled WGS sequence"/>
</dbReference>
<evidence type="ECO:0000313" key="4">
    <source>
        <dbReference type="EMBL" id="RHL58501.1"/>
    </source>
</evidence>
<dbReference type="Proteomes" id="UP000283616">
    <property type="component" value="Unassembled WGS sequence"/>
</dbReference>
<dbReference type="EMBL" id="WCRW01000019">
    <property type="protein sequence ID" value="KAB4451844.1"/>
    <property type="molecule type" value="Genomic_DNA"/>
</dbReference>
<evidence type="ECO:0000313" key="1">
    <source>
        <dbReference type="EMBL" id="KAB4311115.1"/>
    </source>
</evidence>
<reference evidence="4 7" key="1">
    <citation type="submission" date="2018-08" db="EMBL/GenBank/DDBJ databases">
        <title>A genome reference for cultivated species of the human gut microbiota.</title>
        <authorList>
            <person name="Zou Y."/>
            <person name="Xue W."/>
            <person name="Luo G."/>
        </authorList>
    </citation>
    <scope>NUCLEOTIDE SEQUENCE [LARGE SCALE GENOMIC DNA]</scope>
    <source>
        <strain evidence="4 7">AF37-12</strain>
    </source>
</reference>
<dbReference type="RefSeq" id="WP_008763600.1">
    <property type="nucleotide sequence ID" value="NZ_BQNN01000001.1"/>
</dbReference>
<dbReference type="Proteomes" id="UP000436825">
    <property type="component" value="Unassembled WGS sequence"/>
</dbReference>
<evidence type="ECO:0000313" key="5">
    <source>
        <dbReference type="EMBL" id="UYU68078.1"/>
    </source>
</evidence>
<reference evidence="8 9" key="2">
    <citation type="journal article" date="2019" name="Nat. Med.">
        <title>A library of human gut bacterial isolates paired with longitudinal multiomics data enables mechanistic microbiome research.</title>
        <authorList>
            <person name="Poyet M."/>
            <person name="Groussin M."/>
            <person name="Gibbons S.M."/>
            <person name="Avila-Pacheco J."/>
            <person name="Jiang X."/>
            <person name="Kearney S.M."/>
            <person name="Perrotta A.R."/>
            <person name="Berdy B."/>
            <person name="Zhao S."/>
            <person name="Lieberman T.D."/>
            <person name="Swanson P.K."/>
            <person name="Smith M."/>
            <person name="Roesemann S."/>
            <person name="Alexander J.E."/>
            <person name="Rich S.A."/>
            <person name="Livny J."/>
            <person name="Vlamakis H."/>
            <person name="Clish C."/>
            <person name="Bullock K."/>
            <person name="Deik A."/>
            <person name="Scott J."/>
            <person name="Pierce K.A."/>
            <person name="Xavier R.J."/>
            <person name="Alm E.J."/>
        </authorList>
    </citation>
    <scope>NUCLEOTIDE SEQUENCE [LARGE SCALE GENOMIC DNA]</scope>
    <source>
        <strain evidence="3 8">BIOML-A160</strain>
        <strain evidence="2 10">BIOML-A165</strain>
        <strain evidence="1 9">BIOML-A188</strain>
    </source>
</reference>